<evidence type="ECO:0000313" key="1">
    <source>
        <dbReference type="EMBL" id="ATW25635.1"/>
    </source>
</evidence>
<keyword evidence="2" id="KW-1185">Reference proteome</keyword>
<accession>A0A3G1KTY7</accession>
<protein>
    <submittedName>
        <fullName evidence="1">Uncharacterized protein</fullName>
    </submittedName>
</protein>
<reference evidence="1 2" key="1">
    <citation type="submission" date="2016-10" db="EMBL/GenBank/DDBJ databases">
        <title>Complete Genome Sequence of Peptococcaceae strain DCMF.</title>
        <authorList>
            <person name="Edwards R.J."/>
            <person name="Holland S.I."/>
            <person name="Deshpande N.P."/>
            <person name="Wong Y.K."/>
            <person name="Ertan H."/>
            <person name="Manefield M."/>
            <person name="Russell T.L."/>
            <person name="Lee M.J."/>
        </authorList>
    </citation>
    <scope>NUCLEOTIDE SEQUENCE [LARGE SCALE GENOMIC DNA]</scope>
    <source>
        <strain evidence="1 2">DCMF</strain>
    </source>
</reference>
<gene>
    <name evidence="1" type="ORF">DCMF_13465</name>
</gene>
<dbReference type="EMBL" id="CP017634">
    <property type="protein sequence ID" value="ATW25635.1"/>
    <property type="molecule type" value="Genomic_DNA"/>
</dbReference>
<sequence length="116" mass="14018">MALLQMYEAFSDEDKALCKFDWYFNTFIRSFSDLRVSPKHVAGRQDMEINDQQRIEEDMCRLEFDVVDYGCWMWFYQTATGEFDIVNFDDEIPVIKLLKDFEHEKGTKTFLVRRQM</sequence>
<proteinExistence type="predicted"/>
<dbReference type="KEGG" id="fwa:DCMF_13465"/>
<organism evidence="1 2">
    <name type="scientific">Formimonas warabiya</name>
    <dbReference type="NCBI Taxonomy" id="1761012"/>
    <lineage>
        <taxon>Bacteria</taxon>
        <taxon>Bacillati</taxon>
        <taxon>Bacillota</taxon>
        <taxon>Clostridia</taxon>
        <taxon>Eubacteriales</taxon>
        <taxon>Peptococcaceae</taxon>
        <taxon>Candidatus Formimonas</taxon>
    </lineage>
</organism>
<dbReference type="Proteomes" id="UP000323521">
    <property type="component" value="Chromosome"/>
</dbReference>
<name>A0A3G1KTY7_FORW1</name>
<evidence type="ECO:0000313" key="2">
    <source>
        <dbReference type="Proteomes" id="UP000323521"/>
    </source>
</evidence>
<dbReference type="AlphaFoldDB" id="A0A3G1KTY7"/>